<dbReference type="OrthoDB" id="10414444at2759"/>
<sequence>MASRMWLSTLRHLRLALKGNIGRECKRSVYTTSVYYKTEPDLSVKEVPKESKGFMEKTKIDRVKEEDFGKLAKELQRSRSNAFFSFGVCSVITYIYLIFKDENDRDIISNLKMLRNEESICMDTIAKMIISQPNKDSLMFRKRLRDIREEIEMNEKKLEGLDLSTK</sequence>
<accession>A0A8W8MCF6</accession>
<organism evidence="2 3">
    <name type="scientific">Magallana gigas</name>
    <name type="common">Pacific oyster</name>
    <name type="synonym">Crassostrea gigas</name>
    <dbReference type="NCBI Taxonomy" id="29159"/>
    <lineage>
        <taxon>Eukaryota</taxon>
        <taxon>Metazoa</taxon>
        <taxon>Spiralia</taxon>
        <taxon>Lophotrochozoa</taxon>
        <taxon>Mollusca</taxon>
        <taxon>Bivalvia</taxon>
        <taxon>Autobranchia</taxon>
        <taxon>Pteriomorphia</taxon>
        <taxon>Ostreida</taxon>
        <taxon>Ostreoidea</taxon>
        <taxon>Ostreidae</taxon>
        <taxon>Magallana</taxon>
    </lineage>
</organism>
<keyword evidence="1" id="KW-0472">Membrane</keyword>
<keyword evidence="3" id="KW-1185">Reference proteome</keyword>
<evidence type="ECO:0000256" key="1">
    <source>
        <dbReference type="SAM" id="Phobius"/>
    </source>
</evidence>
<evidence type="ECO:0000313" key="2">
    <source>
        <dbReference type="EnsemblMetazoa" id="G3290.2:cds"/>
    </source>
</evidence>
<evidence type="ECO:0000313" key="3">
    <source>
        <dbReference type="Proteomes" id="UP000005408"/>
    </source>
</evidence>
<feature type="transmembrane region" description="Helical" evidence="1">
    <location>
        <begin position="80"/>
        <end position="99"/>
    </location>
</feature>
<keyword evidence="1" id="KW-1133">Transmembrane helix</keyword>
<reference evidence="2" key="1">
    <citation type="submission" date="2022-08" db="UniProtKB">
        <authorList>
            <consortium name="EnsemblMetazoa"/>
        </authorList>
    </citation>
    <scope>IDENTIFICATION</scope>
    <source>
        <strain evidence="2">05x7-T-G4-1.051#20</strain>
    </source>
</reference>
<dbReference type="EnsemblMetazoa" id="G3290.3">
    <property type="protein sequence ID" value="G3290.3:cds"/>
    <property type="gene ID" value="G3290"/>
</dbReference>
<dbReference type="EnsemblMetazoa" id="G3290.2">
    <property type="protein sequence ID" value="G3290.2:cds"/>
    <property type="gene ID" value="G3290"/>
</dbReference>
<dbReference type="OMA" id="EESICMD"/>
<dbReference type="Proteomes" id="UP000005408">
    <property type="component" value="Unassembled WGS sequence"/>
</dbReference>
<keyword evidence="1" id="KW-0812">Transmembrane</keyword>
<protein>
    <submittedName>
        <fullName evidence="2">Uncharacterized protein</fullName>
    </submittedName>
</protein>
<dbReference type="AlphaFoldDB" id="A0A8W8MCF6"/>
<proteinExistence type="predicted"/>
<name>A0A8W8MCF6_MAGGI</name>